<evidence type="ECO:0000313" key="19">
    <source>
        <dbReference type="Proteomes" id="UP000044098"/>
    </source>
</evidence>
<evidence type="ECO:0000256" key="9">
    <source>
        <dbReference type="ARBA" id="ARBA00023239"/>
    </source>
</evidence>
<dbReference type="EMBL" id="CYTK01000014">
    <property type="protein sequence ID" value="CUJ76010.1"/>
    <property type="molecule type" value="Genomic_DNA"/>
</dbReference>
<keyword evidence="9 15" id="KW-0456">Lyase</keyword>
<evidence type="ECO:0000256" key="6">
    <source>
        <dbReference type="ARBA" id="ARBA00022842"/>
    </source>
</evidence>
<gene>
    <name evidence="18" type="primary">ilvD_6</name>
    <name evidence="15" type="synonym">ilvD</name>
    <name evidence="18" type="ORF">ERS370000_05853</name>
</gene>
<evidence type="ECO:0000256" key="3">
    <source>
        <dbReference type="ARBA" id="ARBA00022605"/>
    </source>
</evidence>
<sequence>MPHNDRSRHITHGVARAPNRAMYYALGYQEADFENPMIGVANGHSTITPCNSGLQRLADAAIDAIRASRANPQVFGTPTISDGMSMGTEGMKYSLVSREVIADCIETAAQGQWMDGVVVIGGCDKNMPGGMIALARTNVPGIYVYGGTIKPGHYKGNDLTIVSVFEAVGEYTMGRMPEEDFKQIEKCAIPGSGSCGGMYTANTMSSAFEAMGMSLPYSSTMANEDEEKVTSAAESARVLVEAVRKGLRPRDIITRESIENAVSVIMATGGSTNAVLHFLAIAHAAEVPWTIDDFERIRKRVPVLCDLKPSGKYVATDLHRAGGIPQVMKLLLNAGLLHGDCITITGKTIAETLADVPDAPRADQDVIMPLDRALYPQGHLAILKGNLSPEGCVAKITGLKNPVITGPARVFDSEDDAMTAIMAREIRDGDVVVIRYEGPKGGPGMREMLAPTSALVGQGLGETVGLITDGRFSGGTWGMVVGHVAPEAFVGGPIALIREGDSVTIDAHKLLLQLNISDEEMAARRQAWVQPRPRYTRGVLAKFGKLASTASRGAVTDAFEE</sequence>
<feature type="binding site" evidence="15">
    <location>
        <position position="124"/>
    </location>
    <ligand>
        <name>Mg(2+)</name>
        <dbReference type="ChEBI" id="CHEBI:18420"/>
    </ligand>
</feature>
<comment type="function">
    <text evidence="15">Functions in the biosynthesis of branched-chain amino acids. Catalyzes the dehydration of (2R,3R)-2,3-dihydroxy-3-methylpentanoate (2,3-dihydroxy-3-methylvalerate) into 2-oxo-3-methylpentanoate (2-oxo-3-methylvalerate) and of (2R)-2,3-dihydroxy-3-methylbutanoate (2,3-dihydroxyisovalerate) into 2-oxo-3-methylbutanoate (2-oxoisovalerate), the penultimate precursor to L-isoleucine and L-valine, respectively.</text>
</comment>
<keyword evidence="7 15" id="KW-0408">Iron</keyword>
<dbReference type="GO" id="GO:0009097">
    <property type="term" value="P:isoleucine biosynthetic process"/>
    <property type="evidence" value="ECO:0007669"/>
    <property type="project" value="UniProtKB-UniRule"/>
</dbReference>
<evidence type="ECO:0000256" key="4">
    <source>
        <dbReference type="ARBA" id="ARBA00022714"/>
    </source>
</evidence>
<evidence type="ECO:0000256" key="5">
    <source>
        <dbReference type="ARBA" id="ARBA00022723"/>
    </source>
</evidence>
<dbReference type="EC" id="4.2.1.9" evidence="14 15"/>
<dbReference type="InterPro" id="IPR037237">
    <property type="entry name" value="IlvD/EDD_N"/>
</dbReference>
<keyword evidence="6 15" id="KW-0460">Magnesium</keyword>
<evidence type="ECO:0000313" key="18">
    <source>
        <dbReference type="EMBL" id="CUJ76010.1"/>
    </source>
</evidence>
<evidence type="ECO:0000259" key="16">
    <source>
        <dbReference type="Pfam" id="PF00920"/>
    </source>
</evidence>
<comment type="catalytic activity">
    <reaction evidence="11">
        <text>(2R)-2,3-dihydroxy-3-methylbutanoate = 3-methyl-2-oxobutanoate + H2O</text>
        <dbReference type="Rhea" id="RHEA:24809"/>
        <dbReference type="ChEBI" id="CHEBI:11851"/>
        <dbReference type="ChEBI" id="CHEBI:15377"/>
        <dbReference type="ChEBI" id="CHEBI:49072"/>
        <dbReference type="EC" id="4.2.1.9"/>
    </reaction>
    <physiologicalReaction direction="left-to-right" evidence="11">
        <dbReference type="Rhea" id="RHEA:24810"/>
    </physiologicalReaction>
</comment>
<comment type="cofactor">
    <cofactor evidence="15">
        <name>[2Fe-2S] cluster</name>
        <dbReference type="ChEBI" id="CHEBI:190135"/>
    </cofactor>
    <text evidence="15">Binds 1 [2Fe-2S] cluster per subunit. This cluster acts as a Lewis acid cofactor.</text>
</comment>
<protein>
    <recommendedName>
        <fullName evidence="14 15">Dihydroxy-acid dehydratase</fullName>
        <shortName evidence="15">DAD</shortName>
        <ecNumber evidence="14 15">4.2.1.9</ecNumber>
    </recommendedName>
</protein>
<dbReference type="PANTHER" id="PTHR21000:SF5">
    <property type="entry name" value="DIHYDROXY-ACID DEHYDRATASE, MITOCHONDRIAL"/>
    <property type="match status" value="1"/>
</dbReference>
<dbReference type="HAMAP" id="MF_00012">
    <property type="entry name" value="IlvD"/>
    <property type="match status" value="1"/>
</dbReference>
<comment type="catalytic activity">
    <reaction evidence="15">
        <text>(2R,3R)-2,3-dihydroxy-3-methylpentanoate = (S)-3-methyl-2-oxopentanoate + H2O</text>
        <dbReference type="Rhea" id="RHEA:27694"/>
        <dbReference type="ChEBI" id="CHEBI:15377"/>
        <dbReference type="ChEBI" id="CHEBI:35146"/>
        <dbReference type="ChEBI" id="CHEBI:49258"/>
        <dbReference type="EC" id="4.2.1.9"/>
    </reaction>
</comment>
<feature type="binding site" evidence="15">
    <location>
        <position position="82"/>
    </location>
    <ligand>
        <name>Mg(2+)</name>
        <dbReference type="ChEBI" id="CHEBI:18420"/>
    </ligand>
</feature>
<comment type="subunit">
    <text evidence="15">Homodimer.</text>
</comment>
<dbReference type="FunFam" id="3.50.30.80:FF:000001">
    <property type="entry name" value="Dihydroxy-acid dehydratase"/>
    <property type="match status" value="1"/>
</dbReference>
<dbReference type="Pfam" id="PF00920">
    <property type="entry name" value="ILVD_EDD_N"/>
    <property type="match status" value="1"/>
</dbReference>
<dbReference type="InterPro" id="IPR056740">
    <property type="entry name" value="ILV_EDD_C"/>
</dbReference>
<keyword evidence="5 15" id="KW-0479">Metal-binding</keyword>
<evidence type="ECO:0000256" key="12">
    <source>
        <dbReference type="ARBA" id="ARBA00029436"/>
    </source>
</evidence>
<dbReference type="NCBIfam" id="TIGR00110">
    <property type="entry name" value="ilvD"/>
    <property type="match status" value="1"/>
</dbReference>
<dbReference type="InterPro" id="IPR050165">
    <property type="entry name" value="DHAD_IlvD/Edd"/>
</dbReference>
<dbReference type="InterPro" id="IPR000581">
    <property type="entry name" value="ILV_EDD_N"/>
</dbReference>
<dbReference type="PROSITE" id="PS00886">
    <property type="entry name" value="ILVD_EDD_1"/>
    <property type="match status" value="1"/>
</dbReference>
<evidence type="ECO:0000256" key="15">
    <source>
        <dbReference type="HAMAP-Rule" id="MF_00012"/>
    </source>
</evidence>
<dbReference type="InterPro" id="IPR042096">
    <property type="entry name" value="Dihydro-acid_dehy_C"/>
</dbReference>
<dbReference type="PROSITE" id="PS00887">
    <property type="entry name" value="ILVD_EDD_2"/>
    <property type="match status" value="1"/>
</dbReference>
<evidence type="ECO:0000256" key="8">
    <source>
        <dbReference type="ARBA" id="ARBA00023014"/>
    </source>
</evidence>
<feature type="binding site" evidence="15">
    <location>
        <position position="50"/>
    </location>
    <ligand>
        <name>[2Fe-2S] cluster</name>
        <dbReference type="ChEBI" id="CHEBI:190135"/>
    </ligand>
</feature>
<feature type="binding site" evidence="15">
    <location>
        <position position="447"/>
    </location>
    <ligand>
        <name>Mg(2+)</name>
        <dbReference type="ChEBI" id="CHEBI:18420"/>
    </ligand>
</feature>
<feature type="modified residue" description="N6-carboxylysine" evidence="15">
    <location>
        <position position="125"/>
    </location>
</feature>
<dbReference type="InterPro" id="IPR020558">
    <property type="entry name" value="DiOHA_6PGluconate_deHydtase_CS"/>
</dbReference>
<feature type="binding site" description="via carbamate group" evidence="15">
    <location>
        <position position="125"/>
    </location>
    <ligand>
        <name>Mg(2+)</name>
        <dbReference type="ChEBI" id="CHEBI:18420"/>
    </ligand>
</feature>
<dbReference type="GO" id="GO:0009099">
    <property type="term" value="P:L-valine biosynthetic process"/>
    <property type="evidence" value="ECO:0007669"/>
    <property type="project" value="UniProtKB-UniRule"/>
</dbReference>
<dbReference type="PANTHER" id="PTHR21000">
    <property type="entry name" value="DIHYDROXY-ACID DEHYDRATASE DAD"/>
    <property type="match status" value="1"/>
</dbReference>
<evidence type="ECO:0000256" key="10">
    <source>
        <dbReference type="ARBA" id="ARBA00023304"/>
    </source>
</evidence>
<dbReference type="SUPFAM" id="SSF52016">
    <property type="entry name" value="LeuD/IlvD-like"/>
    <property type="match status" value="1"/>
</dbReference>
<keyword evidence="3 15" id="KW-0028">Amino-acid biosynthesis</keyword>
<comment type="pathway">
    <text evidence="12 15">Amino-acid biosynthesis; L-valine biosynthesis; L-valine from pyruvate: step 3/4.</text>
</comment>
<dbReference type="GO" id="GO:0004160">
    <property type="term" value="F:dihydroxy-acid dehydratase activity"/>
    <property type="evidence" value="ECO:0007669"/>
    <property type="project" value="UniProtKB-UniRule"/>
</dbReference>
<evidence type="ECO:0000256" key="14">
    <source>
        <dbReference type="ARBA" id="ARBA00029490"/>
    </source>
</evidence>
<dbReference type="SUPFAM" id="SSF143975">
    <property type="entry name" value="IlvD/EDD N-terminal domain-like"/>
    <property type="match status" value="1"/>
</dbReference>
<dbReference type="Proteomes" id="UP000044098">
    <property type="component" value="Unassembled WGS sequence"/>
</dbReference>
<feature type="active site" description="Proton acceptor" evidence="15">
    <location>
        <position position="473"/>
    </location>
</feature>
<dbReference type="NCBIfam" id="NF002068">
    <property type="entry name" value="PRK00911.1"/>
    <property type="match status" value="1"/>
</dbReference>
<reference evidence="18 19" key="1">
    <citation type="submission" date="2015-09" db="EMBL/GenBank/DDBJ databases">
        <authorList>
            <consortium name="Pathogen Informatics"/>
        </authorList>
    </citation>
    <scope>NUCLEOTIDE SEQUENCE [LARGE SCALE GENOMIC DNA]</scope>
    <source>
        <strain evidence="18 19">2789STDY5608625</strain>
    </source>
</reference>
<comment type="caution">
    <text evidence="15">Lacks conserved residue(s) required for the propagation of feature annotation.</text>
</comment>
<dbReference type="Pfam" id="PF24877">
    <property type="entry name" value="ILV_EDD_C"/>
    <property type="match status" value="1"/>
</dbReference>
<evidence type="ECO:0000256" key="2">
    <source>
        <dbReference type="ARBA" id="ARBA00006486"/>
    </source>
</evidence>
<comment type="cofactor">
    <cofactor evidence="1 15">
        <name>Mg(2+)</name>
        <dbReference type="ChEBI" id="CHEBI:18420"/>
    </cofactor>
</comment>
<proteinExistence type="inferred from homology"/>
<comment type="similarity">
    <text evidence="2 15">Belongs to the IlvD/Edd family.</text>
</comment>
<dbReference type="AlphaFoldDB" id="A0AAD2J5L0"/>
<comment type="pathway">
    <text evidence="13 15">Amino-acid biosynthesis; L-isoleucine biosynthesis; L-isoleucine from 2-oxobutanoate: step 3/4.</text>
</comment>
<evidence type="ECO:0000256" key="11">
    <source>
        <dbReference type="ARBA" id="ARBA00029304"/>
    </source>
</evidence>
<feature type="domain" description="Dihydroxy-acid/6-phosphogluconate dehydratase C-terminal" evidence="17">
    <location>
        <begin position="365"/>
        <end position="554"/>
    </location>
</feature>
<evidence type="ECO:0000256" key="1">
    <source>
        <dbReference type="ARBA" id="ARBA00001946"/>
    </source>
</evidence>
<organism evidence="18 19">
    <name type="scientific">Achromobacter aegrifaciens</name>
    <dbReference type="NCBI Taxonomy" id="1287736"/>
    <lineage>
        <taxon>Bacteria</taxon>
        <taxon>Pseudomonadati</taxon>
        <taxon>Pseudomonadota</taxon>
        <taxon>Betaproteobacteria</taxon>
        <taxon>Burkholderiales</taxon>
        <taxon>Alcaligenaceae</taxon>
        <taxon>Achromobacter</taxon>
    </lineage>
</organism>
<dbReference type="RefSeq" id="WP_054458536.1">
    <property type="nucleotide sequence ID" value="NZ_CYTK01000014.1"/>
</dbReference>
<keyword evidence="4 15" id="KW-0001">2Fe-2S</keyword>
<evidence type="ECO:0000256" key="13">
    <source>
        <dbReference type="ARBA" id="ARBA00029437"/>
    </source>
</evidence>
<dbReference type="GO" id="GO:0051537">
    <property type="term" value="F:2 iron, 2 sulfur cluster binding"/>
    <property type="evidence" value="ECO:0007669"/>
    <property type="project" value="UniProtKB-UniRule"/>
</dbReference>
<keyword evidence="10 15" id="KW-0100">Branched-chain amino acid biosynthesis</keyword>
<evidence type="ECO:0000259" key="17">
    <source>
        <dbReference type="Pfam" id="PF24877"/>
    </source>
</evidence>
<comment type="caution">
    <text evidence="18">The sequence shown here is derived from an EMBL/GenBank/DDBJ whole genome shotgun (WGS) entry which is preliminary data.</text>
</comment>
<accession>A0AAD2J5L0</accession>
<dbReference type="InterPro" id="IPR004404">
    <property type="entry name" value="DihydroxyA_deHydtase"/>
</dbReference>
<name>A0AAD2J5L0_ACHAE</name>
<dbReference type="Gene3D" id="3.50.30.80">
    <property type="entry name" value="IlvD/EDD C-terminal domain-like"/>
    <property type="match status" value="1"/>
</dbReference>
<dbReference type="GO" id="GO:0000287">
    <property type="term" value="F:magnesium ion binding"/>
    <property type="evidence" value="ECO:0007669"/>
    <property type="project" value="UniProtKB-UniRule"/>
</dbReference>
<feature type="domain" description="Dihydroxy-acid/6-phosphogluconate dehydratase N-terminal" evidence="16">
    <location>
        <begin position="36"/>
        <end position="351"/>
    </location>
</feature>
<keyword evidence="8 15" id="KW-0411">Iron-sulfur</keyword>
<evidence type="ECO:0000256" key="7">
    <source>
        <dbReference type="ARBA" id="ARBA00023004"/>
    </source>
</evidence>